<dbReference type="STRING" id="1236970.JCM9140_1818"/>
<evidence type="ECO:0000313" key="2">
    <source>
        <dbReference type="Proteomes" id="UP000018890"/>
    </source>
</evidence>
<reference evidence="1" key="1">
    <citation type="journal article" date="2014" name="Genome Announc.">
        <title>Draft Genome Sequences of Three Alkaliphilic Bacillus Strains, Bacillus wakoensis JCM 9140T, Bacillus akibai JCM 9157T, and Bacillus hemicellulosilyticus JCM 9152T.</title>
        <authorList>
            <person name="Yuki M."/>
            <person name="Oshima K."/>
            <person name="Suda W."/>
            <person name="Oshida Y."/>
            <person name="Kitamura K."/>
            <person name="Iida T."/>
            <person name="Hattori M."/>
            <person name="Ohkuma M."/>
        </authorList>
    </citation>
    <scope>NUCLEOTIDE SEQUENCE [LARGE SCALE GENOMIC DNA]</scope>
    <source>
        <strain evidence="1">JCM 9140</strain>
    </source>
</reference>
<dbReference type="RefSeq" id="WP_034744739.1">
    <property type="nucleotide sequence ID" value="NZ_BAUT01000014.1"/>
</dbReference>
<comment type="caution">
    <text evidence="1">The sequence shown here is derived from an EMBL/GenBank/DDBJ whole genome shotgun (WGS) entry which is preliminary data.</text>
</comment>
<dbReference type="EMBL" id="BAUT01000014">
    <property type="protein sequence ID" value="GAE25801.1"/>
    <property type="molecule type" value="Genomic_DNA"/>
</dbReference>
<organism evidence="1 2">
    <name type="scientific">Halalkalibacter wakoensis JCM 9140</name>
    <dbReference type="NCBI Taxonomy" id="1236970"/>
    <lineage>
        <taxon>Bacteria</taxon>
        <taxon>Bacillati</taxon>
        <taxon>Bacillota</taxon>
        <taxon>Bacilli</taxon>
        <taxon>Bacillales</taxon>
        <taxon>Bacillaceae</taxon>
        <taxon>Halalkalibacter</taxon>
    </lineage>
</organism>
<dbReference type="Proteomes" id="UP000018890">
    <property type="component" value="Unassembled WGS sequence"/>
</dbReference>
<sequence length="168" mass="19184">MIKNIGRISIWLSIFVFLAACQVTEEEALELGQIAYHTHLEEPMEPNTELSMVNVFLPRGFEVIDDIEYNVQLQSGDQLFLLFHQPEEPATSNIHFERDVRTAGAALLYELRESDEQLSYLIVTEEEEDQLFVIVTVGGAKISTLTTYNDLEENIEAMTSIVRSYHVD</sequence>
<protein>
    <recommendedName>
        <fullName evidence="3">Lipoprotein</fullName>
    </recommendedName>
</protein>
<dbReference type="AlphaFoldDB" id="W4Q144"/>
<proteinExistence type="predicted"/>
<gene>
    <name evidence="1" type="ORF">JCM9140_1818</name>
</gene>
<evidence type="ECO:0000313" key="1">
    <source>
        <dbReference type="EMBL" id="GAE25801.1"/>
    </source>
</evidence>
<name>W4Q144_9BACI</name>
<accession>W4Q144</accession>
<keyword evidence="2" id="KW-1185">Reference proteome</keyword>
<evidence type="ECO:0008006" key="3">
    <source>
        <dbReference type="Google" id="ProtNLM"/>
    </source>
</evidence>
<dbReference type="OrthoDB" id="2450230at2"/>
<dbReference type="PROSITE" id="PS51257">
    <property type="entry name" value="PROKAR_LIPOPROTEIN"/>
    <property type="match status" value="1"/>
</dbReference>